<keyword evidence="7" id="KW-0653">Protein transport</keyword>
<comment type="subcellular location">
    <subcellularLocation>
        <location evidence="1">Nucleus membrane</location>
        <topology evidence="1">Multi-pass membrane protein</topology>
    </subcellularLocation>
    <subcellularLocation>
        <location evidence="2">Nucleus</location>
        <location evidence="2">Nuclear pore complex</location>
    </subcellularLocation>
</comment>
<evidence type="ECO:0000256" key="13">
    <source>
        <dbReference type="SAM" id="MobiDB-lite"/>
    </source>
</evidence>
<feature type="transmembrane region" description="Helical" evidence="14">
    <location>
        <begin position="222"/>
        <end position="241"/>
    </location>
</feature>
<protein>
    <recommendedName>
        <fullName evidence="17">Nucleoporin NDC1</fullName>
    </recommendedName>
</protein>
<keyword evidence="16" id="KW-1185">Reference proteome</keyword>
<comment type="similarity">
    <text evidence="3">Belongs to the NDC1 family.</text>
</comment>
<keyword evidence="5 14" id="KW-0812">Transmembrane</keyword>
<feature type="transmembrane region" description="Helical" evidence="14">
    <location>
        <begin position="78"/>
        <end position="97"/>
    </location>
</feature>
<evidence type="ECO:0000256" key="11">
    <source>
        <dbReference type="ARBA" id="ARBA00023136"/>
    </source>
</evidence>
<dbReference type="GO" id="GO:0051028">
    <property type="term" value="P:mRNA transport"/>
    <property type="evidence" value="ECO:0007669"/>
    <property type="project" value="UniProtKB-KW"/>
</dbReference>
<evidence type="ECO:0008006" key="17">
    <source>
        <dbReference type="Google" id="ProtNLM"/>
    </source>
</evidence>
<dbReference type="GO" id="GO:0005816">
    <property type="term" value="C:spindle pole body"/>
    <property type="evidence" value="ECO:0007669"/>
    <property type="project" value="TreeGrafter"/>
</dbReference>
<evidence type="ECO:0000256" key="6">
    <source>
        <dbReference type="ARBA" id="ARBA00022816"/>
    </source>
</evidence>
<feature type="compositionally biased region" description="Low complexity" evidence="13">
    <location>
        <begin position="380"/>
        <end position="400"/>
    </location>
</feature>
<sequence>MSLIQPQPLPQRSAQSGPSTQAQAPRKSSNLPPLARIEKQYRTFLSKRYIGFAWRSALWTSAVLSTSIVLYTGSSGRIPYAILLSLPVFVSLAAVLRVRKSYITRPPKYTPRATLVGLLISSFWNERSITLLFSYALFSLSFSNVWCTLVGSDEFALFSPTTRHHFAINERRVILCGSSLLLALTLAVRDVMGDKLKPIWPQKKVPFARSVRDAITANMGNITSTSFSLTFTWSLVVPFVYKLVLRGYIWKWVNWRVWALFFRPFIGSFARASSRAPSAWSLAPQLLVLDLVMLLVLQLPIKAMMPYITQSPLSPERYLITALKSQDRYYLQFTLMELLRISHIPAKRKIIFDDISKSPLALELWQALLLQLGQVHSNLSGSSSTSSTPSAPSRPSAPDPRAIPVKQGDIFRPVTKQKSGYSLSSVLDGPIRSVPPEPVAKVTELGAVAVKRAEEVQGQVIGKIQATPVGGAVLSEAKGYRASIEGWMGEEWARRGLRVSNAGVEEWLIAQRIIDIVTTLSIASIEEDTYGHVQQVLPASLEGIVRIRAALGFVEARLNAQIGILPGGRDGAAVVISGQVGSARAACDASIKRIAEAFGSSMGAFRFPPSIAQTLGEICRS</sequence>
<accession>A0A1B9GHQ4</accession>
<dbReference type="PANTHER" id="PTHR13269">
    <property type="entry name" value="NUCLEOPORIN NDC1"/>
    <property type="match status" value="1"/>
</dbReference>
<evidence type="ECO:0000256" key="10">
    <source>
        <dbReference type="ARBA" id="ARBA00023132"/>
    </source>
</evidence>
<feature type="transmembrane region" description="Helical" evidence="14">
    <location>
        <begin position="173"/>
        <end position="192"/>
    </location>
</feature>
<dbReference type="Pfam" id="PF09531">
    <property type="entry name" value="Ndc1_Nup"/>
    <property type="match status" value="1"/>
</dbReference>
<feature type="compositionally biased region" description="Polar residues" evidence="13">
    <location>
        <begin position="10"/>
        <end position="30"/>
    </location>
</feature>
<evidence type="ECO:0000256" key="4">
    <source>
        <dbReference type="ARBA" id="ARBA00022448"/>
    </source>
</evidence>
<dbReference type="GO" id="GO:0030674">
    <property type="term" value="F:protein-macromolecule adaptor activity"/>
    <property type="evidence" value="ECO:0007669"/>
    <property type="project" value="TreeGrafter"/>
</dbReference>
<feature type="transmembrane region" description="Helical" evidence="14">
    <location>
        <begin position="52"/>
        <end position="72"/>
    </location>
</feature>
<organism evidence="15 16">
    <name type="scientific">Kwoniella heveanensis BCC8398</name>
    <dbReference type="NCBI Taxonomy" id="1296120"/>
    <lineage>
        <taxon>Eukaryota</taxon>
        <taxon>Fungi</taxon>
        <taxon>Dikarya</taxon>
        <taxon>Basidiomycota</taxon>
        <taxon>Agaricomycotina</taxon>
        <taxon>Tremellomycetes</taxon>
        <taxon>Tremellales</taxon>
        <taxon>Cryptococcaceae</taxon>
        <taxon>Kwoniella</taxon>
    </lineage>
</organism>
<evidence type="ECO:0000256" key="8">
    <source>
        <dbReference type="ARBA" id="ARBA00022989"/>
    </source>
</evidence>
<dbReference type="InterPro" id="IPR019049">
    <property type="entry name" value="Nucleoporin_prot_Ndc1/Nup"/>
</dbReference>
<keyword evidence="9" id="KW-0811">Translocation</keyword>
<keyword evidence="8 14" id="KW-1133">Transmembrane helix</keyword>
<evidence type="ECO:0000256" key="9">
    <source>
        <dbReference type="ARBA" id="ARBA00023010"/>
    </source>
</evidence>
<dbReference type="GO" id="GO:0006999">
    <property type="term" value="P:nuclear pore organization"/>
    <property type="evidence" value="ECO:0007669"/>
    <property type="project" value="TreeGrafter"/>
</dbReference>
<keyword evidence="6" id="KW-0509">mRNA transport</keyword>
<reference evidence="15 16" key="1">
    <citation type="submission" date="2013-07" db="EMBL/GenBank/DDBJ databases">
        <title>The Genome Sequence of Cryptococcus heveanensis BCC8398.</title>
        <authorList>
            <consortium name="The Broad Institute Genome Sequencing Platform"/>
            <person name="Cuomo C."/>
            <person name="Litvintseva A."/>
            <person name="Chen Y."/>
            <person name="Heitman J."/>
            <person name="Sun S."/>
            <person name="Springer D."/>
            <person name="Dromer F."/>
            <person name="Young S.K."/>
            <person name="Zeng Q."/>
            <person name="Gargeya S."/>
            <person name="Fitzgerald M."/>
            <person name="Abouelleil A."/>
            <person name="Alvarado L."/>
            <person name="Berlin A.M."/>
            <person name="Chapman S.B."/>
            <person name="Dewar J."/>
            <person name="Goldberg J."/>
            <person name="Griggs A."/>
            <person name="Gujja S."/>
            <person name="Hansen M."/>
            <person name="Howarth C."/>
            <person name="Imamovic A."/>
            <person name="Larimer J."/>
            <person name="McCowan C."/>
            <person name="Murphy C."/>
            <person name="Pearson M."/>
            <person name="Priest M."/>
            <person name="Roberts A."/>
            <person name="Saif S."/>
            <person name="Shea T."/>
            <person name="Sykes S."/>
            <person name="Wortman J."/>
            <person name="Nusbaum C."/>
            <person name="Birren B."/>
        </authorList>
    </citation>
    <scope>NUCLEOTIDE SEQUENCE [LARGE SCALE GENOMIC DNA]</scope>
    <source>
        <strain evidence="15 16">BCC8398</strain>
    </source>
</reference>
<feature type="region of interest" description="Disordered" evidence="13">
    <location>
        <begin position="380"/>
        <end position="408"/>
    </location>
</feature>
<evidence type="ECO:0000256" key="3">
    <source>
        <dbReference type="ARBA" id="ARBA00005760"/>
    </source>
</evidence>
<evidence type="ECO:0000313" key="16">
    <source>
        <dbReference type="Proteomes" id="UP000092666"/>
    </source>
</evidence>
<evidence type="ECO:0000256" key="7">
    <source>
        <dbReference type="ARBA" id="ARBA00022927"/>
    </source>
</evidence>
<proteinExistence type="inferred from homology"/>
<keyword evidence="4" id="KW-0813">Transport</keyword>
<dbReference type="STRING" id="1296120.A0A1B9GHQ4"/>
<feature type="transmembrane region" description="Helical" evidence="14">
    <location>
        <begin position="282"/>
        <end position="301"/>
    </location>
</feature>
<dbReference type="Proteomes" id="UP000092666">
    <property type="component" value="Unassembled WGS sequence"/>
</dbReference>
<evidence type="ECO:0000256" key="5">
    <source>
        <dbReference type="ARBA" id="ARBA00022692"/>
    </source>
</evidence>
<evidence type="ECO:0000256" key="1">
    <source>
        <dbReference type="ARBA" id="ARBA00004232"/>
    </source>
</evidence>
<gene>
    <name evidence="15" type="ORF">I316_07732</name>
</gene>
<keyword evidence="12" id="KW-0539">Nucleus</keyword>
<dbReference type="EMBL" id="KV700145">
    <property type="protein sequence ID" value="OCF30604.1"/>
    <property type="molecule type" value="Genomic_DNA"/>
</dbReference>
<evidence type="ECO:0000256" key="12">
    <source>
        <dbReference type="ARBA" id="ARBA00023242"/>
    </source>
</evidence>
<dbReference type="GO" id="GO:0015031">
    <property type="term" value="P:protein transport"/>
    <property type="evidence" value="ECO:0007669"/>
    <property type="project" value="UniProtKB-KW"/>
</dbReference>
<evidence type="ECO:0000313" key="15">
    <source>
        <dbReference type="EMBL" id="OCF30604.1"/>
    </source>
</evidence>
<dbReference type="GO" id="GO:0070631">
    <property type="term" value="P:spindle pole body localization"/>
    <property type="evidence" value="ECO:0007669"/>
    <property type="project" value="TreeGrafter"/>
</dbReference>
<keyword evidence="11 14" id="KW-0472">Membrane</keyword>
<keyword evidence="10" id="KW-0906">Nuclear pore complex</keyword>
<name>A0A1B9GHQ4_9TREE</name>
<evidence type="ECO:0000256" key="2">
    <source>
        <dbReference type="ARBA" id="ARBA00004567"/>
    </source>
</evidence>
<feature type="region of interest" description="Disordered" evidence="13">
    <location>
        <begin position="1"/>
        <end position="30"/>
    </location>
</feature>
<evidence type="ECO:0000256" key="14">
    <source>
        <dbReference type="SAM" id="Phobius"/>
    </source>
</evidence>
<dbReference type="OrthoDB" id="67850at2759"/>
<reference evidence="16" key="2">
    <citation type="submission" date="2013-12" db="EMBL/GenBank/DDBJ databases">
        <title>Evolution of pathogenesis and genome organization in the Tremellales.</title>
        <authorList>
            <person name="Cuomo C."/>
            <person name="Litvintseva A."/>
            <person name="Heitman J."/>
            <person name="Chen Y."/>
            <person name="Sun S."/>
            <person name="Springer D."/>
            <person name="Dromer F."/>
            <person name="Young S."/>
            <person name="Zeng Q."/>
            <person name="Chapman S."/>
            <person name="Gujja S."/>
            <person name="Saif S."/>
            <person name="Birren B."/>
        </authorList>
    </citation>
    <scope>NUCLEOTIDE SEQUENCE [LARGE SCALE GENOMIC DNA]</scope>
    <source>
        <strain evidence="16">BCC8398</strain>
    </source>
</reference>
<dbReference type="GO" id="GO:0031965">
    <property type="term" value="C:nuclear membrane"/>
    <property type="evidence" value="ECO:0007669"/>
    <property type="project" value="UniProtKB-SubCell"/>
</dbReference>
<dbReference type="AlphaFoldDB" id="A0A1B9GHQ4"/>
<dbReference type="PANTHER" id="PTHR13269:SF6">
    <property type="entry name" value="NUCLEOPORIN NDC1"/>
    <property type="match status" value="1"/>
</dbReference>
<dbReference type="GO" id="GO:0070762">
    <property type="term" value="C:nuclear pore transmembrane ring"/>
    <property type="evidence" value="ECO:0007669"/>
    <property type="project" value="TreeGrafter"/>
</dbReference>